<organism evidence="2 3">
    <name type="scientific">Fibrella rubiginis</name>
    <dbReference type="NCBI Taxonomy" id="2817060"/>
    <lineage>
        <taxon>Bacteria</taxon>
        <taxon>Pseudomonadati</taxon>
        <taxon>Bacteroidota</taxon>
        <taxon>Cytophagia</taxon>
        <taxon>Cytophagales</taxon>
        <taxon>Spirosomataceae</taxon>
        <taxon>Fibrella</taxon>
    </lineage>
</organism>
<reference evidence="2" key="1">
    <citation type="submission" date="2021-03" db="EMBL/GenBank/DDBJ databases">
        <title>Fibrella sp. HMF5335 genome sequencing and assembly.</title>
        <authorList>
            <person name="Kang H."/>
            <person name="Kim H."/>
            <person name="Bae S."/>
            <person name="Joh K."/>
        </authorList>
    </citation>
    <scope>NUCLEOTIDE SEQUENCE</scope>
    <source>
        <strain evidence="2">HMF5335</strain>
    </source>
</reference>
<keyword evidence="1" id="KW-0472">Membrane</keyword>
<dbReference type="Pfam" id="PF13858">
    <property type="entry name" value="DUF4199"/>
    <property type="match status" value="1"/>
</dbReference>
<feature type="transmembrane region" description="Helical" evidence="1">
    <location>
        <begin position="40"/>
        <end position="57"/>
    </location>
</feature>
<evidence type="ECO:0000313" key="3">
    <source>
        <dbReference type="Proteomes" id="UP000664034"/>
    </source>
</evidence>
<dbReference type="EMBL" id="JAFMYV010000001">
    <property type="protein sequence ID" value="MBO0934987.1"/>
    <property type="molecule type" value="Genomic_DNA"/>
</dbReference>
<protein>
    <submittedName>
        <fullName evidence="2">DUF4199 domain-containing protein</fullName>
    </submittedName>
</protein>
<dbReference type="AlphaFoldDB" id="A0A939JZE7"/>
<keyword evidence="1" id="KW-0812">Transmembrane</keyword>
<dbReference type="InterPro" id="IPR025250">
    <property type="entry name" value="DUF4199"/>
</dbReference>
<keyword evidence="3" id="KW-1185">Reference proteome</keyword>
<feature type="transmembrane region" description="Helical" evidence="1">
    <location>
        <begin position="69"/>
        <end position="93"/>
    </location>
</feature>
<dbReference type="Proteomes" id="UP000664034">
    <property type="component" value="Unassembled WGS sequence"/>
</dbReference>
<dbReference type="RefSeq" id="WP_207362560.1">
    <property type="nucleotide sequence ID" value="NZ_JAFMYV010000001.1"/>
</dbReference>
<keyword evidence="1" id="KW-1133">Transmembrane helix</keyword>
<feature type="transmembrane region" description="Helical" evidence="1">
    <location>
        <begin position="140"/>
        <end position="164"/>
    </location>
</feature>
<evidence type="ECO:0000256" key="1">
    <source>
        <dbReference type="SAM" id="Phobius"/>
    </source>
</evidence>
<name>A0A939JZE7_9BACT</name>
<accession>A0A939JZE7</accession>
<feature type="transmembrane region" description="Helical" evidence="1">
    <location>
        <begin position="12"/>
        <end position="34"/>
    </location>
</feature>
<gene>
    <name evidence="2" type="ORF">J2I47_00365</name>
</gene>
<comment type="caution">
    <text evidence="2">The sequence shown here is derived from an EMBL/GenBank/DDBJ whole genome shotgun (WGS) entry which is preliminary data.</text>
</comment>
<sequence>MNEKPSTAKIALKWGAIAGVTTIIYQTILFVTGLNRNQSLGYVTLVFTIGGLYLALAEYKRENGGYLSIGEGVGLGVLAATIMGILSATYSIIYMTYVDPTIMQQGMEIARQQMEDQGNMTDDQIDQAMEISQKFSSPGILFLVSVIWSVLSGAILSLIIAAILRREPVDPFSR</sequence>
<proteinExistence type="predicted"/>
<evidence type="ECO:0000313" key="2">
    <source>
        <dbReference type="EMBL" id="MBO0934987.1"/>
    </source>
</evidence>